<sequence length="333" mass="37669">MRFLTALAARALIFLSFTSQVAMAGTITLNNGDVIHGELQAVDKKQVIWKSDNLGKLSIPKEKVAHFTSTAVIPEVRTPDGIAHNCALNLEESVKASCADGLVETQPLATLVAIEPPPAFSGDSRLSFNRKDGNTDSSDLNFIVNAQWLQDQFRHQVELLAESETSDGDVVDERYEGNYQLNYDFNQRWFSYTRLGYEKDRFNAIDEQYELGAGFGQRFNLDNQMNFDMQLGAAYLISHHPEDGSDNDLAGRWGFKMNWPVPGSRLTLFHHHELLWAMDDVNNNQTESSTGVKLPLMGNLFSELRYDYDYVSEPSDEQKHADEEWVIAIGYEW</sequence>
<dbReference type="Proteomes" id="UP001178354">
    <property type="component" value="Unassembled WGS sequence"/>
</dbReference>
<evidence type="ECO:0000313" key="3">
    <source>
        <dbReference type="Proteomes" id="UP001178354"/>
    </source>
</evidence>
<dbReference type="EMBL" id="JAUUUU010000001">
    <property type="protein sequence ID" value="MDP1519513.1"/>
    <property type="molecule type" value="Genomic_DNA"/>
</dbReference>
<evidence type="ECO:0000313" key="2">
    <source>
        <dbReference type="EMBL" id="MDP1519513.1"/>
    </source>
</evidence>
<gene>
    <name evidence="2" type="ORF">Q8A57_00845</name>
</gene>
<accession>A0AAW8AYB6</accession>
<dbReference type="RefSeq" id="WP_305169027.1">
    <property type="nucleotide sequence ID" value="NZ_JAUUUU010000001.1"/>
</dbReference>
<dbReference type="AlphaFoldDB" id="A0AAW8AYB6"/>
<dbReference type="InterPro" id="IPR007433">
    <property type="entry name" value="DUF481"/>
</dbReference>
<keyword evidence="1" id="KW-0732">Signal</keyword>
<keyword evidence="3" id="KW-1185">Reference proteome</keyword>
<proteinExistence type="predicted"/>
<organism evidence="2 3">
    <name type="scientific">Porticoccus litoralis</name>
    <dbReference type="NCBI Taxonomy" id="434086"/>
    <lineage>
        <taxon>Bacteria</taxon>
        <taxon>Pseudomonadati</taxon>
        <taxon>Pseudomonadota</taxon>
        <taxon>Gammaproteobacteria</taxon>
        <taxon>Cellvibrionales</taxon>
        <taxon>Porticoccaceae</taxon>
        <taxon>Porticoccus</taxon>
    </lineage>
</organism>
<evidence type="ECO:0000256" key="1">
    <source>
        <dbReference type="SAM" id="SignalP"/>
    </source>
</evidence>
<feature type="chain" id="PRO_5043375802" evidence="1">
    <location>
        <begin position="25"/>
        <end position="333"/>
    </location>
</feature>
<reference evidence="2" key="1">
    <citation type="journal article" date="2010" name="Int. J. Syst. Evol. Microbiol.">
        <title>Porticoccus litoralis gen. nov., sp. nov., a gammaproteobacterium isolated from the Yellow Sea.</title>
        <authorList>
            <person name="Oh H.M."/>
            <person name="Kim H."/>
            <person name="Kim K.M."/>
            <person name="Min G.S."/>
            <person name="Cho J.C."/>
        </authorList>
    </citation>
    <scope>NUCLEOTIDE SEQUENCE</scope>
    <source>
        <strain evidence="2">DSM 25064</strain>
    </source>
</reference>
<comment type="caution">
    <text evidence="2">The sequence shown here is derived from an EMBL/GenBank/DDBJ whole genome shotgun (WGS) entry which is preliminary data.</text>
</comment>
<dbReference type="Pfam" id="PF04338">
    <property type="entry name" value="DUF481"/>
    <property type="match status" value="1"/>
</dbReference>
<reference evidence="2" key="2">
    <citation type="submission" date="2023-08" db="EMBL/GenBank/DDBJ databases">
        <authorList>
            <person name="Luo J."/>
        </authorList>
    </citation>
    <scope>NUCLEOTIDE SEQUENCE</scope>
    <source>
        <strain evidence="2">DSM 25064</strain>
    </source>
</reference>
<name>A0AAW8AYB6_9GAMM</name>
<feature type="signal peptide" evidence="1">
    <location>
        <begin position="1"/>
        <end position="24"/>
    </location>
</feature>
<protein>
    <submittedName>
        <fullName evidence="2">DUF481 domain-containing protein</fullName>
    </submittedName>
</protein>